<accession>A0A2H5AJE1</accession>
<evidence type="ECO:0000313" key="3">
    <source>
        <dbReference type="Proteomes" id="UP000242696"/>
    </source>
</evidence>
<keyword evidence="1" id="KW-1133">Transmembrane helix</keyword>
<dbReference type="Proteomes" id="UP000242696">
    <property type="component" value="Segment"/>
</dbReference>
<dbReference type="RefSeq" id="YP_009447846.1">
    <property type="nucleotide sequence ID" value="NC_036579.1"/>
</dbReference>
<reference evidence="2" key="1">
    <citation type="journal article" date="2018" name="Arch. Virol.">
        <title>Complete genome sequence and analysis of ictalurid herpesvirus 2.</title>
        <authorList>
            <person name="Borzak R."/>
            <person name="Haluk T."/>
            <person name="Bartha D."/>
            <person name="Doszpoly A."/>
        </authorList>
    </citation>
    <scope>NUCLEOTIDE SEQUENCE</scope>
    <source>
        <strain evidence="2">760/94</strain>
    </source>
</reference>
<evidence type="ECO:0000313" key="2">
    <source>
        <dbReference type="EMBL" id="AUG72275.1"/>
    </source>
</evidence>
<evidence type="ECO:0000256" key="1">
    <source>
        <dbReference type="SAM" id="Phobius"/>
    </source>
</evidence>
<name>A0A2H5AJE1_9VIRU</name>
<feature type="transmembrane region" description="Helical" evidence="1">
    <location>
        <begin position="89"/>
        <end position="116"/>
    </location>
</feature>
<dbReference type="EMBL" id="MG271984">
    <property type="protein sequence ID" value="AUG72275.1"/>
    <property type="molecule type" value="Genomic_DNA"/>
</dbReference>
<keyword evidence="1" id="KW-0812">Transmembrane</keyword>
<proteinExistence type="predicted"/>
<dbReference type="GeneID" id="35414666"/>
<keyword evidence="1" id="KW-0472">Membrane</keyword>
<organism evidence="2">
    <name type="scientific">black bullhead herpesvirus</name>
    <dbReference type="NCBI Taxonomy" id="508441"/>
    <lineage>
        <taxon>Viruses</taxon>
        <taxon>Duplodnaviria</taxon>
        <taxon>Heunggongvirae</taxon>
        <taxon>Peploviricota</taxon>
        <taxon>Herviviricetes</taxon>
        <taxon>Herpesvirales</taxon>
        <taxon>Alloherpesviridae</taxon>
        <taxon>Ictavirus</taxon>
        <taxon>Ictavirus ictaluridallo2</taxon>
    </lineage>
</organism>
<dbReference type="KEGG" id="vg:35414666"/>
<protein>
    <submittedName>
        <fullName evidence="2">ORF95</fullName>
    </submittedName>
</protein>
<sequence length="207" mass="22996">MASATTQVGLLCILALVGCATAGEIRWVSLPHVNLTCYGSENTTLQECMWVRFFLISTGFHMKNPNLKLGKRTDALPVVQVEAMPSFPVFIGSIGGLLVLIKLELIVFVHIIMGCLKLSRKCRGSKEYQPHPIDPDVAQGYLDWLMHKYNGTPLPEKNIMSSYTPLIDGTRPTLYGHTRGEVIELNYISSPTDQPNNYTATKEGRIE</sequence>
<keyword evidence="3" id="KW-1185">Reference proteome</keyword>